<comment type="caution">
    <text evidence="1">The sequence shown here is derived from an EMBL/GenBank/DDBJ whole genome shotgun (WGS) entry which is preliminary data.</text>
</comment>
<dbReference type="EMBL" id="CAJNDS010001318">
    <property type="protein sequence ID" value="CAE7255153.1"/>
    <property type="molecule type" value="Genomic_DNA"/>
</dbReference>
<accession>A0A812MB31</accession>
<dbReference type="Proteomes" id="UP000604046">
    <property type="component" value="Unassembled WGS sequence"/>
</dbReference>
<proteinExistence type="predicted"/>
<evidence type="ECO:0000313" key="1">
    <source>
        <dbReference type="EMBL" id="CAE7255153.1"/>
    </source>
</evidence>
<name>A0A812MB31_9DINO</name>
<dbReference type="AlphaFoldDB" id="A0A812MB31"/>
<organism evidence="1 2">
    <name type="scientific">Symbiodinium natans</name>
    <dbReference type="NCBI Taxonomy" id="878477"/>
    <lineage>
        <taxon>Eukaryota</taxon>
        <taxon>Sar</taxon>
        <taxon>Alveolata</taxon>
        <taxon>Dinophyceae</taxon>
        <taxon>Suessiales</taxon>
        <taxon>Symbiodiniaceae</taxon>
        <taxon>Symbiodinium</taxon>
    </lineage>
</organism>
<gene>
    <name evidence="1" type="ORF">SNAT2548_LOCUS12963</name>
</gene>
<keyword evidence="2" id="KW-1185">Reference proteome</keyword>
<protein>
    <submittedName>
        <fullName evidence="1">Uncharacterized protein</fullName>
    </submittedName>
</protein>
<evidence type="ECO:0000313" key="2">
    <source>
        <dbReference type="Proteomes" id="UP000604046"/>
    </source>
</evidence>
<sequence>MGGWATVWNRVRHKSYSSYVGVRGVKSIPFQCKQGPQADGNCAGKGGSCTPYPFWPNTPFSQQEPSWQDSSPYTTYAFVPHAGKEEPSYQAYRAAQSTDVWIVHGHDLAGAQATDCGGDVHYFEHFEEPGNPGQCSKTDPYPAQDNQCSFVHPGVQQTFGKYQCGWWRGYQSDKWWDAGLYIAWDNIGVDAEGATSVKPMAMDWLRNCDNCEGNDASLHTWRKVKSPQGQAPVAFFTGVLFPWICASVPNEGQATYPWTRVSGWKCYCDNEPWGGRGGNNNVPNHNMQLIYCAKWQNERKIHCDMIVFTGCGGAPRSTCSGAHIQYQDFELDEASFP</sequence>
<reference evidence="1" key="1">
    <citation type="submission" date="2021-02" db="EMBL/GenBank/DDBJ databases">
        <authorList>
            <person name="Dougan E. K."/>
            <person name="Rhodes N."/>
            <person name="Thang M."/>
            <person name="Chan C."/>
        </authorList>
    </citation>
    <scope>NUCLEOTIDE SEQUENCE</scope>
</reference>